<sequence length="55" mass="5911">MKGWSACLFDSAQSGDRVGTSLVTGLETRGGCHGQYAGFCSVRAHHLDRRQRATA</sequence>
<gene>
    <name evidence="1" type="ORF">BN2476_1450007</name>
</gene>
<dbReference type="AlphaFoldDB" id="A0A1N7SWU7"/>
<dbReference type="EMBL" id="CYGY02000145">
    <property type="protein sequence ID" value="SIT51826.1"/>
    <property type="molecule type" value="Genomic_DNA"/>
</dbReference>
<protein>
    <submittedName>
        <fullName evidence="1">Uncharacterized protein</fullName>
    </submittedName>
</protein>
<organism evidence="1 2">
    <name type="scientific">Paraburkholderia piptadeniae</name>
    <dbReference type="NCBI Taxonomy" id="1701573"/>
    <lineage>
        <taxon>Bacteria</taxon>
        <taxon>Pseudomonadati</taxon>
        <taxon>Pseudomonadota</taxon>
        <taxon>Betaproteobacteria</taxon>
        <taxon>Burkholderiales</taxon>
        <taxon>Burkholderiaceae</taxon>
        <taxon>Paraburkholderia</taxon>
    </lineage>
</organism>
<name>A0A1N7SWU7_9BURK</name>
<evidence type="ECO:0000313" key="1">
    <source>
        <dbReference type="EMBL" id="SIT51826.1"/>
    </source>
</evidence>
<reference evidence="1" key="1">
    <citation type="submission" date="2016-12" db="EMBL/GenBank/DDBJ databases">
        <authorList>
            <person name="Moulin L."/>
        </authorList>
    </citation>
    <scope>NUCLEOTIDE SEQUENCE [LARGE SCALE GENOMIC DNA]</scope>
    <source>
        <strain evidence="1">STM 7183</strain>
    </source>
</reference>
<keyword evidence="2" id="KW-1185">Reference proteome</keyword>
<comment type="caution">
    <text evidence="1">The sequence shown here is derived from an EMBL/GenBank/DDBJ whole genome shotgun (WGS) entry which is preliminary data.</text>
</comment>
<evidence type="ECO:0000313" key="2">
    <source>
        <dbReference type="Proteomes" id="UP000195569"/>
    </source>
</evidence>
<accession>A0A1N7SWU7</accession>
<proteinExistence type="predicted"/>
<dbReference type="Proteomes" id="UP000195569">
    <property type="component" value="Unassembled WGS sequence"/>
</dbReference>